<dbReference type="InterPro" id="IPR031352">
    <property type="entry name" value="SesA"/>
</dbReference>
<evidence type="ECO:0000256" key="1">
    <source>
        <dbReference type="PROSITE-ProRule" id="PRU00339"/>
    </source>
</evidence>
<dbReference type="Pfam" id="PF13424">
    <property type="entry name" value="TPR_12"/>
    <property type="match status" value="4"/>
</dbReference>
<dbReference type="EMBL" id="JAPZBQ010000002">
    <property type="protein sequence ID" value="KAJ5346102.1"/>
    <property type="molecule type" value="Genomic_DNA"/>
</dbReference>
<accession>A0A9W9UKL8</accession>
<keyword evidence="1" id="KW-0802">TPR repeat</keyword>
<feature type="repeat" description="TPR" evidence="1">
    <location>
        <begin position="787"/>
        <end position="820"/>
    </location>
</feature>
<evidence type="ECO:0000259" key="3">
    <source>
        <dbReference type="Pfam" id="PF17107"/>
    </source>
</evidence>
<dbReference type="PANTHER" id="PTHR46082">
    <property type="entry name" value="ATP/GTP-BINDING PROTEIN-RELATED"/>
    <property type="match status" value="1"/>
</dbReference>
<reference evidence="4" key="1">
    <citation type="submission" date="2022-12" db="EMBL/GenBank/DDBJ databases">
        <authorList>
            <person name="Petersen C."/>
        </authorList>
    </citation>
    <scope>NUCLEOTIDE SEQUENCE</scope>
    <source>
        <strain evidence="4">IBT 35673</strain>
    </source>
</reference>
<feature type="compositionally biased region" description="Polar residues" evidence="2">
    <location>
        <begin position="181"/>
        <end position="193"/>
    </location>
</feature>
<dbReference type="InterPro" id="IPR053137">
    <property type="entry name" value="NLR-like"/>
</dbReference>
<name>A0A9W9UKL8_PENBR</name>
<dbReference type="SMART" id="SM00028">
    <property type="entry name" value="TPR"/>
    <property type="match status" value="9"/>
</dbReference>
<dbReference type="PRINTS" id="PR00381">
    <property type="entry name" value="KINESINLIGHT"/>
</dbReference>
<feature type="repeat" description="TPR" evidence="1">
    <location>
        <begin position="829"/>
        <end position="862"/>
    </location>
</feature>
<dbReference type="SUPFAM" id="SSF52540">
    <property type="entry name" value="P-loop containing nucleoside triphosphate hydrolases"/>
    <property type="match status" value="1"/>
</dbReference>
<reference evidence="4" key="2">
    <citation type="journal article" date="2023" name="IMA Fungus">
        <title>Comparative genomic study of the Penicillium genus elucidates a diverse pangenome and 15 lateral gene transfer events.</title>
        <authorList>
            <person name="Petersen C."/>
            <person name="Sorensen T."/>
            <person name="Nielsen M.R."/>
            <person name="Sondergaard T.E."/>
            <person name="Sorensen J.L."/>
            <person name="Fitzpatrick D.A."/>
            <person name="Frisvad J.C."/>
            <person name="Nielsen K.L."/>
        </authorList>
    </citation>
    <scope>NUCLEOTIDE SEQUENCE</scope>
    <source>
        <strain evidence="4">IBT 35673</strain>
    </source>
</reference>
<dbReference type="InterPro" id="IPR019734">
    <property type="entry name" value="TPR_rpt"/>
</dbReference>
<feature type="repeat" description="TPR" evidence="1">
    <location>
        <begin position="871"/>
        <end position="904"/>
    </location>
</feature>
<dbReference type="SUPFAM" id="SSF48452">
    <property type="entry name" value="TPR-like"/>
    <property type="match status" value="4"/>
</dbReference>
<protein>
    <submittedName>
        <fullName evidence="4">TPR repeat protein</fullName>
    </submittedName>
</protein>
<feature type="repeat" description="TPR" evidence="1">
    <location>
        <begin position="913"/>
        <end position="946"/>
    </location>
</feature>
<feature type="repeat" description="TPR" evidence="1">
    <location>
        <begin position="703"/>
        <end position="736"/>
    </location>
</feature>
<feature type="region of interest" description="Disordered" evidence="2">
    <location>
        <begin position="170"/>
        <end position="193"/>
    </location>
</feature>
<dbReference type="PROSITE" id="PS50005">
    <property type="entry name" value="TPR"/>
    <property type="match status" value="7"/>
</dbReference>
<dbReference type="Proteomes" id="UP001147695">
    <property type="component" value="Unassembled WGS sequence"/>
</dbReference>
<dbReference type="AlphaFoldDB" id="A0A9W9UKL8"/>
<dbReference type="Gene3D" id="1.25.40.10">
    <property type="entry name" value="Tetratricopeptide repeat domain"/>
    <property type="match status" value="4"/>
</dbReference>
<dbReference type="InterPro" id="IPR027417">
    <property type="entry name" value="P-loop_NTPase"/>
</dbReference>
<dbReference type="InterPro" id="IPR011990">
    <property type="entry name" value="TPR-like_helical_dom_sf"/>
</dbReference>
<evidence type="ECO:0000313" key="4">
    <source>
        <dbReference type="EMBL" id="KAJ5346102.1"/>
    </source>
</evidence>
<feature type="repeat" description="TPR" evidence="1">
    <location>
        <begin position="661"/>
        <end position="694"/>
    </location>
</feature>
<feature type="domain" description="NACHT-NTPase and P-loop NTPases N-terminal" evidence="3">
    <location>
        <begin position="10"/>
        <end position="132"/>
    </location>
</feature>
<evidence type="ECO:0000313" key="5">
    <source>
        <dbReference type="Proteomes" id="UP001147695"/>
    </source>
</evidence>
<sequence length="1038" mass="116613">MSGLEVIGGISAIITLLDTSIKFYDSTRNDVKLPETFESVRNRLPVLLHILQTCQNDLEPGKDSMPSDVCDALENILDSCNEKVRKLREIFEVVIPGEKDTWEKRYAKVIRRLGKGNKVEELMTTLTQDVQLIVNHNAVNSATPGQNAELEDILKEMKSVKISTPGEEHTALAFNSGGGAQTNNVNSGSGQQINNNAHVGTQNFQAVTFKHKEDFSFRGPVGVHLGQVRSITSELFVGRANELDEIGKALHPDPKAQKQRRLVLGGMGGIGKTQLAIAYAESGRRFHTSVFWLNAVSEASLKDSFRLIASIIFDVEDPGVLEDKEIVRRVHQWLSTPKNTEWLLIFDNYDDPDQFRIDNYYPQLLMGLLWSPLDSQMTTLDIKPFQNIEDSLAILQTRSNRDNLLAKRLAGLPLALATAGTYLRRSRSSFTFESYLQKYEERWNVDPRRPAKLLEYEERTLYTTWDISYARLEKEDPDAAKMLKLLAYFDNQSLWYELFHTGLTDRAPGWLGEVITDDVNFDGVMRVLVEYYFLDVHQTSDSWSMHNCVHDWTLAALNKDIDATDYWYAFDCISASINDNDKNDFAKLSYSPLAAHATRLVQQRMCQNDVICDITPCRLGQASLIADLLRSQVLLLAAEQMYMRALAGNEKALGPDHTSTLQTVHNLGILYRIQGKLDQAEQMYQRALAGNEKALGPDHTSALQTVNNLGLLYWKQGKLDQAEQMYQRALAGREKALGPDHTSTLETVHSLGILYRSQDKLDQAEQMYQRALAGNEKALGPDHTSTLNTVNNLGLLYWKQGKLDQAEQMYQRALAGKEKALGPDHTSTLQTVNNLGILYRIQGKLDQAEQMYQRALAGNEKALGPDHTSTLDTVHNLGILYRSQGKLDQAEQMYQRALAGNEKALGPDHTSTLETVDNIGTLYRDQGKLDQAEQMYQRALAGNEKALGPDHTSTLQTVNNLGILYRIQGKLYQAEQMYQRALAGYEKALGPDHTSTLETVDNIGTLYRDQGKLDQAEQMYQRAGLGKGKRNIATCSFE</sequence>
<evidence type="ECO:0000256" key="2">
    <source>
        <dbReference type="SAM" id="MobiDB-lite"/>
    </source>
</evidence>
<feature type="repeat" description="TPR" evidence="1">
    <location>
        <begin position="745"/>
        <end position="778"/>
    </location>
</feature>
<dbReference type="Gene3D" id="3.40.50.300">
    <property type="entry name" value="P-loop containing nucleotide triphosphate hydrolases"/>
    <property type="match status" value="1"/>
</dbReference>
<dbReference type="Pfam" id="PF17107">
    <property type="entry name" value="SesA"/>
    <property type="match status" value="1"/>
</dbReference>
<organism evidence="4 5">
    <name type="scientific">Penicillium brevicompactum</name>
    <dbReference type="NCBI Taxonomy" id="5074"/>
    <lineage>
        <taxon>Eukaryota</taxon>
        <taxon>Fungi</taxon>
        <taxon>Dikarya</taxon>
        <taxon>Ascomycota</taxon>
        <taxon>Pezizomycotina</taxon>
        <taxon>Eurotiomycetes</taxon>
        <taxon>Eurotiomycetidae</taxon>
        <taxon>Eurotiales</taxon>
        <taxon>Aspergillaceae</taxon>
        <taxon>Penicillium</taxon>
    </lineage>
</organism>
<dbReference type="PANTHER" id="PTHR46082:SF6">
    <property type="entry name" value="AAA+ ATPASE DOMAIN-CONTAINING PROTEIN-RELATED"/>
    <property type="match status" value="1"/>
</dbReference>
<gene>
    <name evidence="4" type="ORF">N7452_004106</name>
</gene>
<comment type="caution">
    <text evidence="4">The sequence shown here is derived from an EMBL/GenBank/DDBJ whole genome shotgun (WGS) entry which is preliminary data.</text>
</comment>
<dbReference type="Pfam" id="PF13374">
    <property type="entry name" value="TPR_10"/>
    <property type="match status" value="2"/>
</dbReference>
<proteinExistence type="predicted"/>